<evidence type="ECO:0000313" key="5">
    <source>
        <dbReference type="EMBL" id="CEK88553.1"/>
    </source>
</evidence>
<dbReference type="SUPFAM" id="SSF54001">
    <property type="entry name" value="Cysteine proteinases"/>
    <property type="match status" value="1"/>
</dbReference>
<dbReference type="InterPro" id="IPR001447">
    <property type="entry name" value="Arylamine_N-AcTrfase"/>
</dbReference>
<accession>A0A0B7B8D1</accession>
<feature type="compositionally biased region" description="Polar residues" evidence="3">
    <location>
        <begin position="212"/>
        <end position="236"/>
    </location>
</feature>
<dbReference type="InterPro" id="IPR053710">
    <property type="entry name" value="Arylamine_NAT_domain_sf"/>
</dbReference>
<evidence type="ECO:0000256" key="1">
    <source>
        <dbReference type="ARBA" id="ARBA00006547"/>
    </source>
</evidence>
<gene>
    <name evidence="4" type="primary">ORF165894</name>
    <name evidence="5" type="synonym">ORF165899</name>
</gene>
<name>A0A0B7B8D1_9EUPU</name>
<dbReference type="Gene3D" id="3.30.2140.20">
    <property type="match status" value="1"/>
</dbReference>
<comment type="similarity">
    <text evidence="1">Belongs to the arylamine N-acetyltransferase family.</text>
</comment>
<sequence>MELLTKEEGLQYLQDALGIPISEVPNFSEKSVSAETKLSFLETLLRAFLAREPFQSIYLMSDEIINRRRPTWDEIKRDILSGRGGLCYSVNAFMYALLASLELNAGMTFCTFNTGANCPDNHLLVLLHDLVAPGSLHLVDVGLGYFVPHALSLDFTNESQEYTDSFMTYKLCKESESVIYFMKKVPVDTPPPASSDRDVEPPKVLQEILHTSEGNKQNDARSQTIQTADTDPTNNENQTQKVVLNGAHNNKIIQHFTWLKLYFFNPLISHKKLEPFFPCFDYCFTDFTKLSTHTSPRAMFWPNGKFVCLVNSRLIQEKEEGKLTKTNIIETVVKVNPLVSRQNNSHPTKVAENKAPRTHSDDSKNTLNETPEEIPSADTKNEHGNHSEDQNKHNIPEFEPLVQAYEKYFPTLPTQMVRAALRNWTVTGTICPVPQHLA</sequence>
<dbReference type="PANTHER" id="PTHR11786:SF0">
    <property type="entry name" value="ARYLAMINE N-ACETYLTRANSFERASE 4-RELATED"/>
    <property type="match status" value="1"/>
</dbReference>
<organism evidence="4">
    <name type="scientific">Arion vulgaris</name>
    <dbReference type="NCBI Taxonomy" id="1028688"/>
    <lineage>
        <taxon>Eukaryota</taxon>
        <taxon>Metazoa</taxon>
        <taxon>Spiralia</taxon>
        <taxon>Lophotrochozoa</taxon>
        <taxon>Mollusca</taxon>
        <taxon>Gastropoda</taxon>
        <taxon>Heterobranchia</taxon>
        <taxon>Euthyneura</taxon>
        <taxon>Panpulmonata</taxon>
        <taxon>Eupulmonata</taxon>
        <taxon>Stylommatophora</taxon>
        <taxon>Helicina</taxon>
        <taxon>Arionoidea</taxon>
        <taxon>Arionidae</taxon>
        <taxon>Arion</taxon>
    </lineage>
</organism>
<reference evidence="4" key="1">
    <citation type="submission" date="2014-12" db="EMBL/GenBank/DDBJ databases">
        <title>Insight into the proteome of Arion vulgaris.</title>
        <authorList>
            <person name="Aradska J."/>
            <person name="Bulat T."/>
            <person name="Smidak R."/>
            <person name="Sarate P."/>
            <person name="Gangsoo J."/>
            <person name="Sialana F."/>
            <person name="Bilban M."/>
            <person name="Lubec G."/>
        </authorList>
    </citation>
    <scope>NUCLEOTIDE SEQUENCE</scope>
    <source>
        <tissue evidence="4">Skin</tissue>
    </source>
</reference>
<dbReference type="GO" id="GO:0004060">
    <property type="term" value="F:arylamine N-acetyltransferase activity"/>
    <property type="evidence" value="ECO:0007669"/>
    <property type="project" value="UniProtKB-EC"/>
</dbReference>
<feature type="region of interest" description="Disordered" evidence="3">
    <location>
        <begin position="340"/>
        <end position="394"/>
    </location>
</feature>
<dbReference type="EMBL" id="HACG01041686">
    <property type="protein sequence ID" value="CEK88551.1"/>
    <property type="molecule type" value="Transcribed_RNA"/>
</dbReference>
<feature type="compositionally biased region" description="Basic and acidic residues" evidence="3">
    <location>
        <begin position="379"/>
        <end position="394"/>
    </location>
</feature>
<evidence type="ECO:0000256" key="3">
    <source>
        <dbReference type="SAM" id="MobiDB-lite"/>
    </source>
</evidence>
<protein>
    <recommendedName>
        <fullName evidence="2">arylamine N-acetyltransferase</fullName>
        <ecNumber evidence="2">2.3.1.5</ecNumber>
    </recommendedName>
</protein>
<dbReference type="EC" id="2.3.1.5" evidence="2"/>
<feature type="region of interest" description="Disordered" evidence="3">
    <location>
        <begin position="211"/>
        <end position="236"/>
    </location>
</feature>
<feature type="compositionally biased region" description="Basic and acidic residues" evidence="3">
    <location>
        <begin position="349"/>
        <end position="364"/>
    </location>
</feature>
<dbReference type="Pfam" id="PF00797">
    <property type="entry name" value="Acetyltransf_2"/>
    <property type="match status" value="1"/>
</dbReference>
<evidence type="ECO:0000313" key="4">
    <source>
        <dbReference type="EMBL" id="CEK88551.1"/>
    </source>
</evidence>
<dbReference type="EMBL" id="HACG01041688">
    <property type="protein sequence ID" value="CEK88553.1"/>
    <property type="molecule type" value="Transcribed_RNA"/>
</dbReference>
<dbReference type="InterPro" id="IPR038765">
    <property type="entry name" value="Papain-like_cys_pep_sf"/>
</dbReference>
<proteinExistence type="inferred from homology"/>
<dbReference type="AlphaFoldDB" id="A0A0B7B8D1"/>
<dbReference type="PANTHER" id="PTHR11786">
    <property type="entry name" value="N-HYDROXYARYLAMINE O-ACETYLTRANSFERASE"/>
    <property type="match status" value="1"/>
</dbReference>
<evidence type="ECO:0000256" key="2">
    <source>
        <dbReference type="ARBA" id="ARBA00012701"/>
    </source>
</evidence>